<name>A0AAN9P9M6_CROPI</name>
<proteinExistence type="predicted"/>
<sequence length="127" mass="12009">MQVEKVLETLEEIRGKLVGRIDAPQGFGAGAGVQGSGGRDAQGSGAGAQEKRFGARCGAIASGVDASGLRASAFGVFAVASGHGAHDLQRFGASGASGEGASAGAGDSLGVGTHGAGVTNSGAGVTP</sequence>
<evidence type="ECO:0000313" key="2">
    <source>
        <dbReference type="EMBL" id="KAK7289817.1"/>
    </source>
</evidence>
<feature type="region of interest" description="Disordered" evidence="1">
    <location>
        <begin position="91"/>
        <end position="127"/>
    </location>
</feature>
<evidence type="ECO:0000256" key="1">
    <source>
        <dbReference type="SAM" id="MobiDB-lite"/>
    </source>
</evidence>
<comment type="caution">
    <text evidence="2">The sequence shown here is derived from an EMBL/GenBank/DDBJ whole genome shotgun (WGS) entry which is preliminary data.</text>
</comment>
<keyword evidence="3" id="KW-1185">Reference proteome</keyword>
<evidence type="ECO:0000313" key="3">
    <source>
        <dbReference type="Proteomes" id="UP001372338"/>
    </source>
</evidence>
<dbReference type="AlphaFoldDB" id="A0AAN9P9M6"/>
<feature type="compositionally biased region" description="Polar residues" evidence="1">
    <location>
        <begin position="118"/>
        <end position="127"/>
    </location>
</feature>
<dbReference type="Proteomes" id="UP001372338">
    <property type="component" value="Unassembled WGS sequence"/>
</dbReference>
<reference evidence="2 3" key="1">
    <citation type="submission" date="2024-01" db="EMBL/GenBank/DDBJ databases">
        <title>The genomes of 5 underutilized Papilionoideae crops provide insights into root nodulation and disease resistanc.</title>
        <authorList>
            <person name="Yuan L."/>
        </authorList>
    </citation>
    <scope>NUCLEOTIDE SEQUENCE [LARGE SCALE GENOMIC DNA]</scope>
    <source>
        <strain evidence="2">ZHUSHIDOU_FW_LH</strain>
        <tissue evidence="2">Leaf</tissue>
    </source>
</reference>
<gene>
    <name evidence="2" type="ORF">RIF29_03779</name>
</gene>
<dbReference type="EMBL" id="JAYWIO010000001">
    <property type="protein sequence ID" value="KAK7289817.1"/>
    <property type="molecule type" value="Genomic_DNA"/>
</dbReference>
<accession>A0AAN9P9M6</accession>
<feature type="compositionally biased region" description="Gly residues" evidence="1">
    <location>
        <begin position="95"/>
        <end position="115"/>
    </location>
</feature>
<organism evidence="2 3">
    <name type="scientific">Crotalaria pallida</name>
    <name type="common">Smooth rattlebox</name>
    <name type="synonym">Crotalaria striata</name>
    <dbReference type="NCBI Taxonomy" id="3830"/>
    <lineage>
        <taxon>Eukaryota</taxon>
        <taxon>Viridiplantae</taxon>
        <taxon>Streptophyta</taxon>
        <taxon>Embryophyta</taxon>
        <taxon>Tracheophyta</taxon>
        <taxon>Spermatophyta</taxon>
        <taxon>Magnoliopsida</taxon>
        <taxon>eudicotyledons</taxon>
        <taxon>Gunneridae</taxon>
        <taxon>Pentapetalae</taxon>
        <taxon>rosids</taxon>
        <taxon>fabids</taxon>
        <taxon>Fabales</taxon>
        <taxon>Fabaceae</taxon>
        <taxon>Papilionoideae</taxon>
        <taxon>50 kb inversion clade</taxon>
        <taxon>genistoids sensu lato</taxon>
        <taxon>core genistoids</taxon>
        <taxon>Crotalarieae</taxon>
        <taxon>Crotalaria</taxon>
    </lineage>
</organism>
<feature type="region of interest" description="Disordered" evidence="1">
    <location>
        <begin position="24"/>
        <end position="47"/>
    </location>
</feature>
<feature type="compositionally biased region" description="Gly residues" evidence="1">
    <location>
        <begin position="27"/>
        <end position="46"/>
    </location>
</feature>
<protein>
    <submittedName>
        <fullName evidence="2">Uncharacterized protein</fullName>
    </submittedName>
</protein>